<proteinExistence type="inferred from homology"/>
<dbReference type="FunFam" id="3.40.50.720:FF:000173">
    <property type="entry name" value="3-oxoacyl-[acyl-carrier protein] reductase"/>
    <property type="match status" value="1"/>
</dbReference>
<dbReference type="AlphaFoldDB" id="A0A8J3BX78"/>
<dbReference type="PROSITE" id="PS00061">
    <property type="entry name" value="ADH_SHORT"/>
    <property type="match status" value="1"/>
</dbReference>
<reference evidence="4" key="1">
    <citation type="journal article" date="2014" name="Int. J. Syst. Evol. Microbiol.">
        <title>Complete genome sequence of Corynebacterium casei LMG S-19264T (=DSM 44701T), isolated from a smear-ripened cheese.</title>
        <authorList>
            <consortium name="US DOE Joint Genome Institute (JGI-PGF)"/>
            <person name="Walter F."/>
            <person name="Albersmeier A."/>
            <person name="Kalinowski J."/>
            <person name="Ruckert C."/>
        </authorList>
    </citation>
    <scope>NUCLEOTIDE SEQUENCE</scope>
    <source>
        <strain evidence="4">CGMCC 4.7299</strain>
    </source>
</reference>
<gene>
    <name evidence="4" type="ORF">GCM10012284_21010</name>
</gene>
<name>A0A8J3BX78_9ACTN</name>
<dbReference type="GO" id="GO:0048038">
    <property type="term" value="F:quinone binding"/>
    <property type="evidence" value="ECO:0007669"/>
    <property type="project" value="TreeGrafter"/>
</dbReference>
<dbReference type="GO" id="GO:0016616">
    <property type="term" value="F:oxidoreductase activity, acting on the CH-OH group of donors, NAD or NADP as acceptor"/>
    <property type="evidence" value="ECO:0007669"/>
    <property type="project" value="TreeGrafter"/>
</dbReference>
<dbReference type="Gene3D" id="3.40.50.720">
    <property type="entry name" value="NAD(P)-binding Rossmann-like Domain"/>
    <property type="match status" value="1"/>
</dbReference>
<keyword evidence="2" id="KW-0560">Oxidoreductase</keyword>
<evidence type="ECO:0000313" key="5">
    <source>
        <dbReference type="Proteomes" id="UP000656042"/>
    </source>
</evidence>
<organism evidence="4 5">
    <name type="scientific">Mangrovihabitans endophyticus</name>
    <dbReference type="NCBI Taxonomy" id="1751298"/>
    <lineage>
        <taxon>Bacteria</taxon>
        <taxon>Bacillati</taxon>
        <taxon>Actinomycetota</taxon>
        <taxon>Actinomycetes</taxon>
        <taxon>Micromonosporales</taxon>
        <taxon>Micromonosporaceae</taxon>
        <taxon>Mangrovihabitans</taxon>
    </lineage>
</organism>
<dbReference type="RefSeq" id="WP_189078949.1">
    <property type="nucleotide sequence ID" value="NZ_BMMX01000006.1"/>
</dbReference>
<keyword evidence="5" id="KW-1185">Reference proteome</keyword>
<dbReference type="EMBL" id="BMMX01000006">
    <property type="protein sequence ID" value="GGK86654.1"/>
    <property type="molecule type" value="Genomic_DNA"/>
</dbReference>
<evidence type="ECO:0000256" key="2">
    <source>
        <dbReference type="ARBA" id="ARBA00023002"/>
    </source>
</evidence>
<comment type="similarity">
    <text evidence="1">Belongs to the short-chain dehydrogenases/reductases (SDR) family.</text>
</comment>
<evidence type="ECO:0000313" key="4">
    <source>
        <dbReference type="EMBL" id="GGK86654.1"/>
    </source>
</evidence>
<dbReference type="SMART" id="SM00822">
    <property type="entry name" value="PKS_KR"/>
    <property type="match status" value="1"/>
</dbReference>
<dbReference type="SUPFAM" id="SSF51735">
    <property type="entry name" value="NAD(P)-binding Rossmann-fold domains"/>
    <property type="match status" value="1"/>
</dbReference>
<dbReference type="InterPro" id="IPR036291">
    <property type="entry name" value="NAD(P)-bd_dom_sf"/>
</dbReference>
<dbReference type="PRINTS" id="PR00081">
    <property type="entry name" value="GDHRDH"/>
</dbReference>
<reference evidence="4" key="2">
    <citation type="submission" date="2020-09" db="EMBL/GenBank/DDBJ databases">
        <authorList>
            <person name="Sun Q."/>
            <person name="Zhou Y."/>
        </authorList>
    </citation>
    <scope>NUCLEOTIDE SEQUENCE</scope>
    <source>
        <strain evidence="4">CGMCC 4.7299</strain>
    </source>
</reference>
<dbReference type="Proteomes" id="UP000656042">
    <property type="component" value="Unassembled WGS sequence"/>
</dbReference>
<dbReference type="PANTHER" id="PTHR42760:SF133">
    <property type="entry name" value="3-OXOACYL-[ACYL-CARRIER-PROTEIN] REDUCTASE"/>
    <property type="match status" value="1"/>
</dbReference>
<evidence type="ECO:0000259" key="3">
    <source>
        <dbReference type="SMART" id="SM00822"/>
    </source>
</evidence>
<dbReference type="PANTHER" id="PTHR42760">
    <property type="entry name" value="SHORT-CHAIN DEHYDROGENASES/REDUCTASES FAMILY MEMBER"/>
    <property type="match status" value="1"/>
</dbReference>
<protein>
    <submittedName>
        <fullName evidence="4">Beta-ketoacyl-ACP reductase</fullName>
    </submittedName>
</protein>
<comment type="caution">
    <text evidence="4">The sequence shown here is derived from an EMBL/GenBank/DDBJ whole genome shotgun (WGS) entry which is preliminary data.</text>
</comment>
<dbReference type="InterPro" id="IPR057326">
    <property type="entry name" value="KR_dom"/>
</dbReference>
<feature type="domain" description="Ketoreductase" evidence="3">
    <location>
        <begin position="10"/>
        <end position="189"/>
    </location>
</feature>
<dbReference type="PRINTS" id="PR00080">
    <property type="entry name" value="SDRFAMILY"/>
</dbReference>
<dbReference type="InterPro" id="IPR002347">
    <property type="entry name" value="SDR_fam"/>
</dbReference>
<accession>A0A8J3BX78</accession>
<sequence length="245" mass="25853">MTGRDSLAGRVVALTGAGRGLGLQIAGTLLDRGARVVANYRTPSPDLDQLAEKHPELVLHQGDIAVEETAADLVATARGLGRLDALIHNAGIARDQLLVRMPVEDWDEVHRVNLRGAFLLSKYAVRVMMRQRYGRIVYLSSGAAILGNAGQAAYAASKAGLHGLSATVAQEYRGYGVRTVVLAPGLLDTGLGEALDPRIVREKAERSMLGIGSGERIAATAAFLASADADYINAVVIRADGGLVY</sequence>
<dbReference type="Pfam" id="PF13561">
    <property type="entry name" value="adh_short_C2"/>
    <property type="match status" value="1"/>
</dbReference>
<dbReference type="InterPro" id="IPR020904">
    <property type="entry name" value="Sc_DH/Rdtase_CS"/>
</dbReference>
<dbReference type="GO" id="GO:0006633">
    <property type="term" value="P:fatty acid biosynthetic process"/>
    <property type="evidence" value="ECO:0007669"/>
    <property type="project" value="TreeGrafter"/>
</dbReference>
<evidence type="ECO:0000256" key="1">
    <source>
        <dbReference type="ARBA" id="ARBA00006484"/>
    </source>
</evidence>